<accession>A0A0A8YA83</accession>
<evidence type="ECO:0000256" key="1">
    <source>
        <dbReference type="SAM" id="MobiDB-lite"/>
    </source>
</evidence>
<sequence>MVAHVRAMARARSGRLASSECFHHTALSAAMPWRSGIASPAAAQQQERAPLLRSSRVTNRDALDGEERWRRTCSKRPSSQGSAMGPAQAPEGNPYSSSACRSSSRNTGWFRCAARTTNRRDAPPTHTATCPAGTTDSPAATAARAAARDRHRRSVCRSQTMYRICLLLHFAITARRLSRATVEELDARLLLARTRRGTGVVCELVGFRLS</sequence>
<dbReference type="EMBL" id="GBRH01275096">
    <property type="protein sequence ID" value="JAD22799.1"/>
    <property type="molecule type" value="Transcribed_RNA"/>
</dbReference>
<feature type="compositionally biased region" description="Basic and acidic residues" evidence="1">
    <location>
        <begin position="58"/>
        <end position="70"/>
    </location>
</feature>
<proteinExistence type="predicted"/>
<protein>
    <submittedName>
        <fullName evidence="2">Uncharacterized protein</fullName>
    </submittedName>
</protein>
<reference evidence="2" key="1">
    <citation type="submission" date="2014-09" db="EMBL/GenBank/DDBJ databases">
        <authorList>
            <person name="Magalhaes I.L.F."/>
            <person name="Oliveira U."/>
            <person name="Santos F.R."/>
            <person name="Vidigal T.H.D.A."/>
            <person name="Brescovit A.D."/>
            <person name="Santos A.J."/>
        </authorList>
    </citation>
    <scope>NUCLEOTIDE SEQUENCE</scope>
    <source>
        <tissue evidence="2">Shoot tissue taken approximately 20 cm above the soil surface</tissue>
    </source>
</reference>
<feature type="compositionally biased region" description="Low complexity" evidence="1">
    <location>
        <begin position="96"/>
        <end position="105"/>
    </location>
</feature>
<feature type="region of interest" description="Disordered" evidence="1">
    <location>
        <begin position="38"/>
        <end position="138"/>
    </location>
</feature>
<evidence type="ECO:0000313" key="2">
    <source>
        <dbReference type="EMBL" id="JAD22799.1"/>
    </source>
</evidence>
<name>A0A0A8YA83_ARUDO</name>
<reference evidence="2" key="2">
    <citation type="journal article" date="2015" name="Data Brief">
        <title>Shoot transcriptome of the giant reed, Arundo donax.</title>
        <authorList>
            <person name="Barrero R.A."/>
            <person name="Guerrero F.D."/>
            <person name="Moolhuijzen P."/>
            <person name="Goolsby J.A."/>
            <person name="Tidwell J."/>
            <person name="Bellgard S.E."/>
            <person name="Bellgard M.I."/>
        </authorList>
    </citation>
    <scope>NUCLEOTIDE SEQUENCE</scope>
    <source>
        <tissue evidence="2">Shoot tissue taken approximately 20 cm above the soil surface</tissue>
    </source>
</reference>
<feature type="compositionally biased region" description="Polar residues" evidence="1">
    <location>
        <begin position="126"/>
        <end position="138"/>
    </location>
</feature>
<dbReference type="AlphaFoldDB" id="A0A0A8YA83"/>
<organism evidence="2">
    <name type="scientific">Arundo donax</name>
    <name type="common">Giant reed</name>
    <name type="synonym">Donax arundinaceus</name>
    <dbReference type="NCBI Taxonomy" id="35708"/>
    <lineage>
        <taxon>Eukaryota</taxon>
        <taxon>Viridiplantae</taxon>
        <taxon>Streptophyta</taxon>
        <taxon>Embryophyta</taxon>
        <taxon>Tracheophyta</taxon>
        <taxon>Spermatophyta</taxon>
        <taxon>Magnoliopsida</taxon>
        <taxon>Liliopsida</taxon>
        <taxon>Poales</taxon>
        <taxon>Poaceae</taxon>
        <taxon>PACMAD clade</taxon>
        <taxon>Arundinoideae</taxon>
        <taxon>Arundineae</taxon>
        <taxon>Arundo</taxon>
    </lineage>
</organism>